<dbReference type="Proteomes" id="UP001652600">
    <property type="component" value="Chromosome 9"/>
</dbReference>
<dbReference type="RefSeq" id="XP_008459570.2">
    <property type="nucleotide sequence ID" value="XM_008461348.3"/>
</dbReference>
<dbReference type="KEGG" id="cmo:103498662"/>
<keyword evidence="6" id="KW-0732">Signal</keyword>
<evidence type="ECO:0000256" key="6">
    <source>
        <dbReference type="SAM" id="SignalP"/>
    </source>
</evidence>
<evidence type="ECO:0000256" key="4">
    <source>
        <dbReference type="ARBA" id="ARBA00022801"/>
    </source>
</evidence>
<evidence type="ECO:0000256" key="2">
    <source>
        <dbReference type="ARBA" id="ARBA00005641"/>
    </source>
</evidence>
<dbReference type="GO" id="GO:0000272">
    <property type="term" value="P:polysaccharide catabolic process"/>
    <property type="evidence" value="ECO:0007669"/>
    <property type="project" value="InterPro"/>
</dbReference>
<evidence type="ECO:0000256" key="3">
    <source>
        <dbReference type="ARBA" id="ARBA00012706"/>
    </source>
</evidence>
<dbReference type="Pfam" id="PF26410">
    <property type="entry name" value="GH5_mannosidase"/>
    <property type="match status" value="1"/>
</dbReference>
<evidence type="ECO:0000256" key="5">
    <source>
        <dbReference type="ARBA" id="ARBA00023295"/>
    </source>
</evidence>
<dbReference type="GeneID" id="103498662"/>
<dbReference type="SUPFAM" id="SSF51445">
    <property type="entry name" value="(Trans)glycosidases"/>
    <property type="match status" value="1"/>
</dbReference>
<sequence length="417" mass="47398">MHGESKMIRWLIWGLLLLISTLSSSSSPAMAGFVGVEDGHFQLNGSPFLFNGFNSYWMMSVAADPNQRHKVSQVFRDAATAGLTVCRTWAFNDGGFHALQISPGVYDESVFQGLDFVIFEARKYGIRMILSLVNNFKDYGGRAAYVRWAEAAGVQVQNEDDFYTNQLIRTYYKNHVQKVLRRKNTMSCLRYMDDPTIMGWELMNEPRCQVDSSGNTVNRWVEEMGSYVKSIDRQHLVGIGMEGFYGDSIPTKIKANPSSYKVGTDFITNTLNKAIDYATIHAYPDAWLPGKSETTKMAFLEEWVALHWTDSKTILKKPLIFEEFGRSIRDQNQTYSVRDRDAFLSKVYSIIYNLAKNGATMAGGLVWQVMAEGMESYYDGYEIVLSQNPSTNAIITQQSNKMAALKTRTQHHLRSRY</sequence>
<comment type="catalytic activity">
    <reaction evidence="1">
        <text>Random hydrolysis of (1-&gt;4)-beta-D-mannosidic linkages in mannans, galactomannans and glucomannans.</text>
        <dbReference type="EC" id="3.2.1.78"/>
    </reaction>
</comment>
<gene>
    <name evidence="9" type="primary">LOC103498662</name>
</gene>
<dbReference type="InterPro" id="IPR001547">
    <property type="entry name" value="Glyco_hydro_5"/>
</dbReference>
<dbReference type="eggNOG" id="ENOG502QTAQ">
    <property type="taxonomic scope" value="Eukaryota"/>
</dbReference>
<dbReference type="AlphaFoldDB" id="A0A1S3CB04"/>
<evidence type="ECO:0000256" key="1">
    <source>
        <dbReference type="ARBA" id="ARBA00001678"/>
    </source>
</evidence>
<proteinExistence type="inferred from homology"/>
<evidence type="ECO:0000313" key="8">
    <source>
        <dbReference type="Proteomes" id="UP001652600"/>
    </source>
</evidence>
<keyword evidence="8" id="KW-1185">Reference proteome</keyword>
<keyword evidence="4" id="KW-0378">Hydrolase</keyword>
<dbReference type="GO" id="GO:0005576">
    <property type="term" value="C:extracellular region"/>
    <property type="evidence" value="ECO:0007669"/>
    <property type="project" value="UniProtKB-SubCell"/>
</dbReference>
<evidence type="ECO:0000313" key="9">
    <source>
        <dbReference type="RefSeq" id="XP_008459570.2"/>
    </source>
</evidence>
<dbReference type="PANTHER" id="PTHR31451">
    <property type="match status" value="1"/>
</dbReference>
<organism evidence="8 9">
    <name type="scientific">Cucumis melo</name>
    <name type="common">Muskmelon</name>
    <dbReference type="NCBI Taxonomy" id="3656"/>
    <lineage>
        <taxon>Eukaryota</taxon>
        <taxon>Viridiplantae</taxon>
        <taxon>Streptophyta</taxon>
        <taxon>Embryophyta</taxon>
        <taxon>Tracheophyta</taxon>
        <taxon>Spermatophyta</taxon>
        <taxon>Magnoliopsida</taxon>
        <taxon>eudicotyledons</taxon>
        <taxon>Gunneridae</taxon>
        <taxon>Pentapetalae</taxon>
        <taxon>rosids</taxon>
        <taxon>fabids</taxon>
        <taxon>Cucurbitales</taxon>
        <taxon>Cucurbitaceae</taxon>
        <taxon>Benincaseae</taxon>
        <taxon>Cucumis</taxon>
    </lineage>
</organism>
<feature type="domain" description="Glycoside hydrolase family 5" evidence="7">
    <location>
        <begin position="33"/>
        <end position="368"/>
    </location>
</feature>
<dbReference type="InterPro" id="IPR045053">
    <property type="entry name" value="MAN-like"/>
</dbReference>
<name>A0A1S3CB04_CUCME</name>
<comment type="similarity">
    <text evidence="2">Belongs to the glycosyl hydrolase 5 (cellulase A) family.</text>
</comment>
<evidence type="ECO:0000259" key="7">
    <source>
        <dbReference type="Pfam" id="PF26410"/>
    </source>
</evidence>
<dbReference type="InterPro" id="IPR017853">
    <property type="entry name" value="GH"/>
</dbReference>
<dbReference type="Gene3D" id="3.20.20.80">
    <property type="entry name" value="Glycosidases"/>
    <property type="match status" value="1"/>
</dbReference>
<accession>A0A1S3CB04</accession>
<reference evidence="9" key="1">
    <citation type="submission" date="2025-08" db="UniProtKB">
        <authorList>
            <consortium name="RefSeq"/>
        </authorList>
    </citation>
    <scope>IDENTIFICATION</scope>
    <source>
        <tissue evidence="9">Stem</tissue>
    </source>
</reference>
<keyword evidence="5" id="KW-0326">Glycosidase</keyword>
<protein>
    <recommendedName>
        <fullName evidence="3">mannan endo-1,4-beta-mannosidase</fullName>
        <ecNumber evidence="3">3.2.1.78</ecNumber>
    </recommendedName>
</protein>
<dbReference type="EC" id="3.2.1.78" evidence="3"/>
<feature type="signal peptide" evidence="6">
    <location>
        <begin position="1"/>
        <end position="25"/>
    </location>
</feature>
<dbReference type="Gramene" id="MELO3C022162.2.1">
    <property type="protein sequence ID" value="MELO3C022162.2.1"/>
    <property type="gene ID" value="MELO3C022162.2"/>
</dbReference>
<feature type="chain" id="PRO_5046845196" description="mannan endo-1,4-beta-mannosidase" evidence="6">
    <location>
        <begin position="26"/>
        <end position="417"/>
    </location>
</feature>
<dbReference type="PANTHER" id="PTHR31451:SF53">
    <property type="entry name" value="MANNAN ENDO-1,4-BETA-MANNOSIDASE"/>
    <property type="match status" value="1"/>
</dbReference>
<dbReference type="GO" id="GO:0016985">
    <property type="term" value="F:mannan endo-1,4-beta-mannosidase activity"/>
    <property type="evidence" value="ECO:0007669"/>
    <property type="project" value="UniProtKB-EC"/>
</dbReference>
<dbReference type="InParanoid" id="A0A1S3CB04"/>